<sequence>MAQEQMEADIHAHVLFTKPDSKHAAQRKETTDSDDSLAFWEESTCKELEVPYTYQNVAALIIHWAKHLDEELECKEKSEELHQLFQTHINFKSKILELHNEKPPQRQLRHALDTLALDHDGTCRSNLLIV</sequence>
<reference evidence="1 2" key="1">
    <citation type="submission" date="2015-07" db="EMBL/GenBank/DDBJ databases">
        <title>Comparative genomics of the Sigatoka disease complex on banana suggests a link between parallel evolutionary changes in Pseudocercospora fijiensis and Pseudocercospora eumusae and increased virulence on the banana host.</title>
        <authorList>
            <person name="Chang T.-C."/>
            <person name="Salvucci A."/>
            <person name="Crous P.W."/>
            <person name="Stergiopoulos I."/>
        </authorList>
    </citation>
    <scope>NUCLEOTIDE SEQUENCE [LARGE SCALE GENOMIC DNA]</scope>
    <source>
        <strain evidence="1 2">CBS 116634</strain>
    </source>
</reference>
<comment type="caution">
    <text evidence="1">The sequence shown here is derived from an EMBL/GenBank/DDBJ whole genome shotgun (WGS) entry which is preliminary data.</text>
</comment>
<evidence type="ECO:0000313" key="2">
    <source>
        <dbReference type="Proteomes" id="UP000073492"/>
    </source>
</evidence>
<dbReference type="EMBL" id="LFZO01000182">
    <property type="protein sequence ID" value="KXT11778.1"/>
    <property type="molecule type" value="Genomic_DNA"/>
</dbReference>
<name>A0A139IAM7_9PEZI</name>
<gene>
    <name evidence="1" type="ORF">AC579_9234</name>
</gene>
<protein>
    <submittedName>
        <fullName evidence="1">Uncharacterized protein</fullName>
    </submittedName>
</protein>
<dbReference type="AlphaFoldDB" id="A0A139IAM7"/>
<organism evidence="1 2">
    <name type="scientific">Pseudocercospora musae</name>
    <dbReference type="NCBI Taxonomy" id="113226"/>
    <lineage>
        <taxon>Eukaryota</taxon>
        <taxon>Fungi</taxon>
        <taxon>Dikarya</taxon>
        <taxon>Ascomycota</taxon>
        <taxon>Pezizomycotina</taxon>
        <taxon>Dothideomycetes</taxon>
        <taxon>Dothideomycetidae</taxon>
        <taxon>Mycosphaerellales</taxon>
        <taxon>Mycosphaerellaceae</taxon>
        <taxon>Pseudocercospora</taxon>
    </lineage>
</organism>
<evidence type="ECO:0000313" key="1">
    <source>
        <dbReference type="EMBL" id="KXT11780.1"/>
    </source>
</evidence>
<dbReference type="OrthoDB" id="5371818at2759"/>
<dbReference type="Proteomes" id="UP000073492">
    <property type="component" value="Unassembled WGS sequence"/>
</dbReference>
<dbReference type="EMBL" id="LFZO01000182">
    <property type="protein sequence ID" value="KXT11780.1"/>
    <property type="molecule type" value="Genomic_DNA"/>
</dbReference>
<accession>A0A139IAM7</accession>
<proteinExistence type="predicted"/>
<keyword evidence="2" id="KW-1185">Reference proteome</keyword>